<dbReference type="EMBL" id="BGZK01000187">
    <property type="protein sequence ID" value="GBP26972.1"/>
    <property type="molecule type" value="Genomic_DNA"/>
</dbReference>
<proteinExistence type="predicted"/>
<feature type="compositionally biased region" description="Polar residues" evidence="1">
    <location>
        <begin position="99"/>
        <end position="112"/>
    </location>
</feature>
<comment type="caution">
    <text evidence="2">The sequence shown here is derived from an EMBL/GenBank/DDBJ whole genome shotgun (WGS) entry which is preliminary data.</text>
</comment>
<evidence type="ECO:0000313" key="3">
    <source>
        <dbReference type="Proteomes" id="UP000299102"/>
    </source>
</evidence>
<organism evidence="2 3">
    <name type="scientific">Eumeta variegata</name>
    <name type="common">Bagworm moth</name>
    <name type="synonym">Eumeta japonica</name>
    <dbReference type="NCBI Taxonomy" id="151549"/>
    <lineage>
        <taxon>Eukaryota</taxon>
        <taxon>Metazoa</taxon>
        <taxon>Ecdysozoa</taxon>
        <taxon>Arthropoda</taxon>
        <taxon>Hexapoda</taxon>
        <taxon>Insecta</taxon>
        <taxon>Pterygota</taxon>
        <taxon>Neoptera</taxon>
        <taxon>Endopterygota</taxon>
        <taxon>Lepidoptera</taxon>
        <taxon>Glossata</taxon>
        <taxon>Ditrysia</taxon>
        <taxon>Tineoidea</taxon>
        <taxon>Psychidae</taxon>
        <taxon>Oiketicinae</taxon>
        <taxon>Eumeta</taxon>
    </lineage>
</organism>
<name>A0A4C1ULW8_EUMVA</name>
<gene>
    <name evidence="2" type="ORF">EVAR_95758_1</name>
</gene>
<reference evidence="2 3" key="1">
    <citation type="journal article" date="2019" name="Commun. Biol.">
        <title>The bagworm genome reveals a unique fibroin gene that provides high tensile strength.</title>
        <authorList>
            <person name="Kono N."/>
            <person name="Nakamura H."/>
            <person name="Ohtoshi R."/>
            <person name="Tomita M."/>
            <person name="Numata K."/>
            <person name="Arakawa K."/>
        </authorList>
    </citation>
    <scope>NUCLEOTIDE SEQUENCE [LARGE SCALE GENOMIC DNA]</scope>
</reference>
<evidence type="ECO:0000256" key="1">
    <source>
        <dbReference type="SAM" id="MobiDB-lite"/>
    </source>
</evidence>
<accession>A0A4C1ULW8</accession>
<dbReference type="AlphaFoldDB" id="A0A4C1ULW8"/>
<dbReference type="Proteomes" id="UP000299102">
    <property type="component" value="Unassembled WGS sequence"/>
</dbReference>
<protein>
    <submittedName>
        <fullName evidence="2">Uncharacterized protein</fullName>
    </submittedName>
</protein>
<keyword evidence="3" id="KW-1185">Reference proteome</keyword>
<sequence length="187" mass="20509">MLRDPLPTTRRHKKQWTPGLHRPSCAGARVGTVNQKESRNRYRRRRQAWNFRLGTAQAPATNRNDAFWAESRHGAGSRSTASLPSFAPPHAPSAGAARSSRQQNTASLNNISRVGPRPLRNAFRVNNEGGRPRSGTFLNDSMGESIAAGDSGADVTVCRIYKPNWEGQAGSPLVNRPLGCTYMKSFP</sequence>
<feature type="region of interest" description="Disordered" evidence="1">
    <location>
        <begin position="71"/>
        <end position="115"/>
    </location>
</feature>
<evidence type="ECO:0000313" key="2">
    <source>
        <dbReference type="EMBL" id="GBP26972.1"/>
    </source>
</evidence>
<feature type="region of interest" description="Disordered" evidence="1">
    <location>
        <begin position="1"/>
        <end position="45"/>
    </location>
</feature>